<evidence type="ECO:0000256" key="1">
    <source>
        <dbReference type="SAM" id="MobiDB-lite"/>
    </source>
</evidence>
<dbReference type="RefSeq" id="WP_212569841.1">
    <property type="nucleotide sequence ID" value="NZ_CP073084.1"/>
</dbReference>
<feature type="chain" id="PRO_5046759257" evidence="2">
    <location>
        <begin position="28"/>
        <end position="173"/>
    </location>
</feature>
<protein>
    <submittedName>
        <fullName evidence="4">PepSY domain-containing protein</fullName>
    </submittedName>
</protein>
<evidence type="ECO:0000313" key="4">
    <source>
        <dbReference type="EMBL" id="QUE53670.1"/>
    </source>
</evidence>
<feature type="region of interest" description="Disordered" evidence="1">
    <location>
        <begin position="152"/>
        <end position="173"/>
    </location>
</feature>
<evidence type="ECO:0000256" key="2">
    <source>
        <dbReference type="SAM" id="SignalP"/>
    </source>
</evidence>
<evidence type="ECO:0000259" key="3">
    <source>
        <dbReference type="Pfam" id="PF03413"/>
    </source>
</evidence>
<organism evidence="4 5">
    <name type="scientific">Streptococcus oriscaviae</name>
    <dbReference type="NCBI Taxonomy" id="2781599"/>
    <lineage>
        <taxon>Bacteria</taxon>
        <taxon>Bacillati</taxon>
        <taxon>Bacillota</taxon>
        <taxon>Bacilli</taxon>
        <taxon>Lactobacillales</taxon>
        <taxon>Streptococcaceae</taxon>
        <taxon>Streptococcus</taxon>
    </lineage>
</organism>
<dbReference type="EMBL" id="CP073084">
    <property type="protein sequence ID" value="QUE53670.1"/>
    <property type="molecule type" value="Genomic_DNA"/>
</dbReference>
<evidence type="ECO:0000313" key="5">
    <source>
        <dbReference type="Proteomes" id="UP000677616"/>
    </source>
</evidence>
<dbReference type="Proteomes" id="UP000677616">
    <property type="component" value="Chromosome"/>
</dbReference>
<sequence length="173" mass="19239">MKTNRLKPILAAVLALCCMASYTQLQALEAGLPIAELQAMIAADTQGGPVTLIELEMEEEAGQVSYEVTVAQDGRLMDYQIDLGAKQIRSKKVKRLSDKKRQLLQDTTLSLEEAVSIAPVNYQNIDRLEVQLKRKQGQAVYLIEVQAKNSSTEQEYTVDAKQPQILSVQEDDD</sequence>
<feature type="signal peptide" evidence="2">
    <location>
        <begin position="1"/>
        <end position="27"/>
    </location>
</feature>
<dbReference type="Gene3D" id="3.10.450.40">
    <property type="match status" value="2"/>
</dbReference>
<feature type="domain" description="PepSY" evidence="3">
    <location>
        <begin position="109"/>
        <end position="161"/>
    </location>
</feature>
<dbReference type="InterPro" id="IPR025711">
    <property type="entry name" value="PepSY"/>
</dbReference>
<name>A0ABX7YJ00_9STRE</name>
<reference evidence="4 5" key="1">
    <citation type="submission" date="2021-04" db="EMBL/GenBank/DDBJ databases">
        <title>Complete genome sequence of a novel Streptococcus species.</title>
        <authorList>
            <person name="Teng J.L.L."/>
        </authorList>
    </citation>
    <scope>NUCLEOTIDE SEQUENCE [LARGE SCALE GENOMIC DNA]</scope>
    <source>
        <strain evidence="4 5">HKU75</strain>
    </source>
</reference>
<keyword evidence="2" id="KW-0732">Signal</keyword>
<dbReference type="Pfam" id="PF03413">
    <property type="entry name" value="PepSY"/>
    <property type="match status" value="1"/>
</dbReference>
<proteinExistence type="predicted"/>
<gene>
    <name evidence="4" type="ORF">INT76_07460</name>
</gene>
<keyword evidence="5" id="KW-1185">Reference proteome</keyword>
<accession>A0ABX7YJ00</accession>